<accession>A0A0F9LTF6</accession>
<evidence type="ECO:0000313" key="2">
    <source>
        <dbReference type="EMBL" id="KKM67685.1"/>
    </source>
</evidence>
<feature type="non-terminal residue" evidence="2">
    <location>
        <position position="20"/>
    </location>
</feature>
<sequence length="20" mass="2274">MDTAKIKEILDGLPENKQTE</sequence>
<dbReference type="AlphaFoldDB" id="A0A0F9LTF6"/>
<comment type="caution">
    <text evidence="2">The sequence shown here is derived from an EMBL/GenBank/DDBJ whole genome shotgun (WGS) entry which is preliminary data.</text>
</comment>
<dbReference type="EMBL" id="LAZR01010305">
    <property type="protein sequence ID" value="KKM67685.1"/>
    <property type="molecule type" value="Genomic_DNA"/>
</dbReference>
<proteinExistence type="predicted"/>
<name>A0A0F9LTF6_9ZZZZ</name>
<gene>
    <name evidence="2" type="ORF">LCGC14_1468590</name>
</gene>
<organism evidence="2">
    <name type="scientific">marine sediment metagenome</name>
    <dbReference type="NCBI Taxonomy" id="412755"/>
    <lineage>
        <taxon>unclassified sequences</taxon>
        <taxon>metagenomes</taxon>
        <taxon>ecological metagenomes</taxon>
    </lineage>
</organism>
<reference evidence="2" key="1">
    <citation type="journal article" date="2015" name="Nature">
        <title>Complex archaea that bridge the gap between prokaryotes and eukaryotes.</title>
        <authorList>
            <person name="Spang A."/>
            <person name="Saw J.H."/>
            <person name="Jorgensen S.L."/>
            <person name="Zaremba-Niedzwiedzka K."/>
            <person name="Martijn J."/>
            <person name="Lind A.E."/>
            <person name="van Eijk R."/>
            <person name="Schleper C."/>
            <person name="Guy L."/>
            <person name="Ettema T.J."/>
        </authorList>
    </citation>
    <scope>NUCLEOTIDE SEQUENCE</scope>
</reference>
<feature type="compositionally biased region" description="Basic and acidic residues" evidence="1">
    <location>
        <begin position="1"/>
        <end position="10"/>
    </location>
</feature>
<feature type="region of interest" description="Disordered" evidence="1">
    <location>
        <begin position="1"/>
        <end position="20"/>
    </location>
</feature>
<protein>
    <submittedName>
        <fullName evidence="2">Uncharacterized protein</fullName>
    </submittedName>
</protein>
<evidence type="ECO:0000256" key="1">
    <source>
        <dbReference type="SAM" id="MobiDB-lite"/>
    </source>
</evidence>